<proteinExistence type="predicted"/>
<organism evidence="1 2">
    <name type="scientific">Rhizoctonia solani</name>
    <dbReference type="NCBI Taxonomy" id="456999"/>
    <lineage>
        <taxon>Eukaryota</taxon>
        <taxon>Fungi</taxon>
        <taxon>Dikarya</taxon>
        <taxon>Basidiomycota</taxon>
        <taxon>Agaricomycotina</taxon>
        <taxon>Agaricomycetes</taxon>
        <taxon>Cantharellales</taxon>
        <taxon>Ceratobasidiaceae</taxon>
        <taxon>Rhizoctonia</taxon>
    </lineage>
</organism>
<keyword evidence="2" id="KW-1185">Reference proteome</keyword>
<accession>A0A0K6GAJ0</accession>
<evidence type="ECO:0000313" key="1">
    <source>
        <dbReference type="EMBL" id="CUA75643.1"/>
    </source>
</evidence>
<dbReference type="AlphaFoldDB" id="A0A0K6GAJ0"/>
<sequence>MIELGWVADRIHMLENAKVIEIVDEDEYTEIEHPHDGVGADELGFGTTYDNNWSFPGHFIIWTYVFDLDNMVFTINGSTHFRLDNMPPTLDYYLDEEDVRIPIVYLRYDVDLWPVPDFDIGERQHKYKLLQPTIVPAKQWGAPTWDELSVSQQFSIEITHQWLLNTADLFEYAYVPSVRHEGGKFGWDIVCASVPALPIFQKSDFKTSNLSSRTLLSGLNDCTHPPYLGKPPPKRPKDEKYDSIEELDRLQELTIAAFRYPNRRQDDNRIDYFWVRGCLVTFCLRLAEPIYVAHEVEKMVQKMRLDGSTESVGFILSTQQELIVVAVDGVQVRHSPVLDISVSDGRPGRASDGRLLLTYLLSPPCTTSPLPWRSIQPSHSPTAPSSSTTALPPEVLRIIIEMADMETYLALCRVSKTIHAVCVANPRLGEYTVLHKVPGLDTVFAVRKASDFSLKTIELQWKHAKSDPYLKRGKWEFREVSSEELDEMKSREM</sequence>
<evidence type="ECO:0000313" key="2">
    <source>
        <dbReference type="Proteomes" id="UP000044841"/>
    </source>
</evidence>
<dbReference type="Proteomes" id="UP000044841">
    <property type="component" value="Unassembled WGS sequence"/>
</dbReference>
<gene>
    <name evidence="1" type="ORF">RSOLAG22IIIB_11890</name>
</gene>
<protein>
    <recommendedName>
        <fullName evidence="3">F-box domain-containing protein</fullName>
    </recommendedName>
</protein>
<dbReference type="EMBL" id="CYGV01001584">
    <property type="protein sequence ID" value="CUA75643.1"/>
    <property type="molecule type" value="Genomic_DNA"/>
</dbReference>
<name>A0A0K6GAJ0_9AGAM</name>
<reference evidence="1 2" key="1">
    <citation type="submission" date="2015-07" db="EMBL/GenBank/DDBJ databases">
        <authorList>
            <person name="Noorani M."/>
        </authorList>
    </citation>
    <scope>NUCLEOTIDE SEQUENCE [LARGE SCALE GENOMIC DNA]</scope>
    <source>
        <strain evidence="1">BBA 69670</strain>
    </source>
</reference>
<evidence type="ECO:0008006" key="3">
    <source>
        <dbReference type="Google" id="ProtNLM"/>
    </source>
</evidence>